<evidence type="ECO:0000313" key="4">
    <source>
        <dbReference type="EMBL" id="SYZ34700.1"/>
    </source>
</evidence>
<proteinExistence type="predicted"/>
<protein>
    <submittedName>
        <fullName evidence="4">Harbinger transposase-derived nuclease domain</fullName>
    </submittedName>
</protein>
<evidence type="ECO:0000256" key="1">
    <source>
        <dbReference type="ARBA" id="ARBA00001968"/>
    </source>
</evidence>
<keyword evidence="2" id="KW-0479">Metal-binding</keyword>
<gene>
    <name evidence="4" type="ORF">PROPAUS_2755</name>
</gene>
<dbReference type="RefSeq" id="WP_147383085.1">
    <property type="nucleotide sequence ID" value="NZ_UNQJ01000051.1"/>
</dbReference>
<feature type="non-terminal residue" evidence="4">
    <location>
        <position position="1"/>
    </location>
</feature>
<dbReference type="GO" id="GO:0046872">
    <property type="term" value="F:metal ion binding"/>
    <property type="evidence" value="ECO:0007669"/>
    <property type="project" value="UniProtKB-KW"/>
</dbReference>
<sequence length="143" mass="16118">WKNQPALYSGKHHHTGLNLQVACDLTGRLAWVSDPTPGATHDTKALRLTGLLEHFPNTPPVADKGYTGLGMITPERKPVHGELTENQKQYNRTINKLRAPVERAIASLKTWRILHTGYRRPIHTFPQTITTVIALEFYKNSFA</sequence>
<evidence type="ECO:0000256" key="2">
    <source>
        <dbReference type="ARBA" id="ARBA00022723"/>
    </source>
</evidence>
<evidence type="ECO:0000313" key="5">
    <source>
        <dbReference type="Proteomes" id="UP000263928"/>
    </source>
</evidence>
<feature type="domain" description="DDE Tnp4" evidence="3">
    <location>
        <begin position="5"/>
        <end position="135"/>
    </location>
</feature>
<dbReference type="Proteomes" id="UP000263928">
    <property type="component" value="Unassembled WGS sequence"/>
</dbReference>
<dbReference type="Pfam" id="PF13359">
    <property type="entry name" value="DDE_Tnp_4"/>
    <property type="match status" value="1"/>
</dbReference>
<dbReference type="EMBL" id="UNQJ01000051">
    <property type="protein sequence ID" value="SYZ34700.1"/>
    <property type="molecule type" value="Genomic_DNA"/>
</dbReference>
<dbReference type="AlphaFoldDB" id="A0A383S9L7"/>
<name>A0A383S9L7_9ACTN</name>
<reference evidence="5" key="1">
    <citation type="submission" date="2018-08" db="EMBL/GenBank/DDBJ databases">
        <authorList>
            <person name="Hornung B."/>
        </authorList>
    </citation>
    <scope>NUCLEOTIDE SEQUENCE [LARGE SCALE GENOMIC DNA]</scope>
</reference>
<accession>A0A383S9L7</accession>
<evidence type="ECO:0000259" key="3">
    <source>
        <dbReference type="Pfam" id="PF13359"/>
    </source>
</evidence>
<dbReference type="InterPro" id="IPR027806">
    <property type="entry name" value="HARBI1_dom"/>
</dbReference>
<comment type="cofactor">
    <cofactor evidence="1">
        <name>a divalent metal cation</name>
        <dbReference type="ChEBI" id="CHEBI:60240"/>
    </cofactor>
</comment>
<keyword evidence="5" id="KW-1185">Reference proteome</keyword>
<organism evidence="4 5">
    <name type="scientific">Propionibacterium australiense</name>
    <dbReference type="NCBI Taxonomy" id="119981"/>
    <lineage>
        <taxon>Bacteria</taxon>
        <taxon>Bacillati</taxon>
        <taxon>Actinomycetota</taxon>
        <taxon>Actinomycetes</taxon>
        <taxon>Propionibacteriales</taxon>
        <taxon>Propionibacteriaceae</taxon>
        <taxon>Propionibacterium</taxon>
    </lineage>
</organism>